<evidence type="ECO:0000313" key="2">
    <source>
        <dbReference type="EMBL" id="THV14078.1"/>
    </source>
</evidence>
<organism evidence="2 3">
    <name type="scientific">Rhizobium rhizophilum</name>
    <dbReference type="NCBI Taxonomy" id="1850373"/>
    <lineage>
        <taxon>Bacteria</taxon>
        <taxon>Pseudomonadati</taxon>
        <taxon>Pseudomonadota</taxon>
        <taxon>Alphaproteobacteria</taxon>
        <taxon>Hyphomicrobiales</taxon>
        <taxon>Rhizobiaceae</taxon>
        <taxon>Rhizobium/Agrobacterium group</taxon>
        <taxon>Rhizobium</taxon>
    </lineage>
</organism>
<feature type="transmembrane region" description="Helical" evidence="1">
    <location>
        <begin position="49"/>
        <end position="74"/>
    </location>
</feature>
<dbReference type="Pfam" id="PF05437">
    <property type="entry name" value="AzlD"/>
    <property type="match status" value="1"/>
</dbReference>
<name>A0ABY2QUN9_9HYPH</name>
<accession>A0ABY2QUN9</accession>
<protein>
    <submittedName>
        <fullName evidence="2">AzlD family protein</fullName>
    </submittedName>
</protein>
<keyword evidence="1" id="KW-0472">Membrane</keyword>
<dbReference type="InterPro" id="IPR008407">
    <property type="entry name" value="Brnchd-chn_aa_trnsp_AzlD"/>
</dbReference>
<feature type="transmembrane region" description="Helical" evidence="1">
    <location>
        <begin position="6"/>
        <end position="28"/>
    </location>
</feature>
<sequence length="100" mass="10085">MTIDLMTVLAIFAMAAATITTRMAGLLVGRLLKLSPSTEEILQAIPPSVLMAVVAPTAFASGWAETIGCAVVALSATRLPLLPAAAGGVLTVAVLRALGL</sequence>
<proteinExistence type="predicted"/>
<reference evidence="2 3" key="1">
    <citation type="submission" date="2019-04" db="EMBL/GenBank/DDBJ databases">
        <title>Genome sequence of strain 7209-2.</title>
        <authorList>
            <person name="Gao J."/>
            <person name="Sun J."/>
        </authorList>
    </citation>
    <scope>NUCLEOTIDE SEQUENCE [LARGE SCALE GENOMIC DNA]</scope>
    <source>
        <strain evidence="2 3">7209-2</strain>
    </source>
</reference>
<dbReference type="EMBL" id="STGT01000003">
    <property type="protein sequence ID" value="THV14078.1"/>
    <property type="molecule type" value="Genomic_DNA"/>
</dbReference>
<keyword evidence="1" id="KW-1133">Transmembrane helix</keyword>
<keyword evidence="3" id="KW-1185">Reference proteome</keyword>
<dbReference type="RefSeq" id="WP_136558758.1">
    <property type="nucleotide sequence ID" value="NZ_STGT01000003.1"/>
</dbReference>
<evidence type="ECO:0000313" key="3">
    <source>
        <dbReference type="Proteomes" id="UP000309667"/>
    </source>
</evidence>
<gene>
    <name evidence="2" type="ORF">E9677_14425</name>
</gene>
<keyword evidence="1" id="KW-0812">Transmembrane</keyword>
<evidence type="ECO:0000256" key="1">
    <source>
        <dbReference type="SAM" id="Phobius"/>
    </source>
</evidence>
<comment type="caution">
    <text evidence="2">The sequence shown here is derived from an EMBL/GenBank/DDBJ whole genome shotgun (WGS) entry which is preliminary data.</text>
</comment>
<dbReference type="Proteomes" id="UP000309667">
    <property type="component" value="Unassembled WGS sequence"/>
</dbReference>
<feature type="transmembrane region" description="Helical" evidence="1">
    <location>
        <begin position="80"/>
        <end position="98"/>
    </location>
</feature>